<evidence type="ECO:0000259" key="5">
    <source>
        <dbReference type="PROSITE" id="PS50075"/>
    </source>
</evidence>
<dbReference type="PROSITE" id="PS50075">
    <property type="entry name" value="CARRIER"/>
    <property type="match status" value="1"/>
</dbReference>
<accession>A0ABW3XWK3</accession>
<dbReference type="Gene3D" id="1.10.1200.10">
    <property type="entry name" value="ACP-like"/>
    <property type="match status" value="1"/>
</dbReference>
<dbReference type="InterPro" id="IPR009081">
    <property type="entry name" value="PP-bd_ACP"/>
</dbReference>
<protein>
    <submittedName>
        <fullName evidence="6">SDR family NAD(P)-dependent oxidoreductase</fullName>
    </submittedName>
</protein>
<dbReference type="EMBL" id="JBHTMM010000214">
    <property type="protein sequence ID" value="MFD1313550.1"/>
    <property type="molecule type" value="Genomic_DNA"/>
</dbReference>
<evidence type="ECO:0000313" key="6">
    <source>
        <dbReference type="EMBL" id="MFD1313550.1"/>
    </source>
</evidence>
<keyword evidence="4" id="KW-0511">Multifunctional enzyme</keyword>
<dbReference type="SUPFAM" id="SSF51735">
    <property type="entry name" value="NAD(P)-binding Rossmann-fold domains"/>
    <property type="match status" value="2"/>
</dbReference>
<evidence type="ECO:0000256" key="3">
    <source>
        <dbReference type="ARBA" id="ARBA00022679"/>
    </source>
</evidence>
<dbReference type="Gene3D" id="3.40.50.720">
    <property type="entry name" value="NAD(P)-binding Rossmann-like Domain"/>
    <property type="match status" value="1"/>
</dbReference>
<dbReference type="InterPro" id="IPR057326">
    <property type="entry name" value="KR_dom"/>
</dbReference>
<dbReference type="InterPro" id="IPR050091">
    <property type="entry name" value="PKS_NRPS_Biosynth_Enz"/>
</dbReference>
<dbReference type="Pfam" id="PF00550">
    <property type="entry name" value="PP-binding"/>
    <property type="match status" value="1"/>
</dbReference>
<dbReference type="Pfam" id="PF08659">
    <property type="entry name" value="KR"/>
    <property type="match status" value="1"/>
</dbReference>
<gene>
    <name evidence="6" type="ORF">ACFQ5X_48640</name>
</gene>
<keyword evidence="1" id="KW-0596">Phosphopantetheine</keyword>
<keyword evidence="7" id="KW-1185">Reference proteome</keyword>
<dbReference type="PANTHER" id="PTHR43775">
    <property type="entry name" value="FATTY ACID SYNTHASE"/>
    <property type="match status" value="1"/>
</dbReference>
<evidence type="ECO:0000313" key="7">
    <source>
        <dbReference type="Proteomes" id="UP001597058"/>
    </source>
</evidence>
<dbReference type="SMART" id="SM00822">
    <property type="entry name" value="PKS_KR"/>
    <property type="match status" value="1"/>
</dbReference>
<sequence>RSTLDSWRYRIVWRPKPEPGTPAPTLDGTWLVAVPETHQDDVLVTATLGALHAAGARTVELSVPDSARRGELAKRLLADLPADVTPDGVLSLLALDIRASEHGPGVSYGLLGTMALVQALDDAAIPGRLWCLTRGAVSTGEGDGAPDPAQAAVWGLARVIGLDDPDRCGGLVDLPAGDTESAVPPVLPALLTARTGGDGGRETEFAVRGGGVSVRRMIRTPLHASGTDADTWRPHGTVLVTGGTGALGSQVARSLAQDGAEHLILTSRRGPEAPGAAALRDELTALGCRVTIAACDVADRTALAALLGQVPDEAPLTAVVHTAGAVETARPLGDLTPEDAAGVMHAKVRGAQNLHDLLTGHPLDAFVLFSSGAGVWGNGGQAPYAAANAHLDALAEQRRAQGLPATSIAWGAWAGGGMVDEEVGEQLLRRGVPAMAPELAVRALAGASTGRQSTLVVADIRWDRFLSAYCAHGHRPLIDEVPEVRELLAARNAARPEAQDEGADAATAVLAELAALPEGKRRRRLVDLIRAHVGAVLGHGPSDTVKPGRAFRDMGFDSLTAVELRNRLSGVFGTRLSATIVFDHPTPNALADHLDAELLPAVSGPATDLPAGLHQLEAAYRQASDPAARQALTASLRTLLDTWAASEEPEEATVDEELLAASDEDMFDLIDRELGIS</sequence>
<organism evidence="6 7">
    <name type="scientific">Streptomyces kaempferi</name>
    <dbReference type="NCBI Taxonomy" id="333725"/>
    <lineage>
        <taxon>Bacteria</taxon>
        <taxon>Bacillati</taxon>
        <taxon>Actinomycetota</taxon>
        <taxon>Actinomycetes</taxon>
        <taxon>Kitasatosporales</taxon>
        <taxon>Streptomycetaceae</taxon>
        <taxon>Streptomyces</taxon>
    </lineage>
</organism>
<dbReference type="PROSITE" id="PS00012">
    <property type="entry name" value="PHOSPHOPANTETHEINE"/>
    <property type="match status" value="1"/>
</dbReference>
<dbReference type="SUPFAM" id="SSF47336">
    <property type="entry name" value="ACP-like"/>
    <property type="match status" value="1"/>
</dbReference>
<proteinExistence type="predicted"/>
<keyword evidence="3" id="KW-0808">Transferase</keyword>
<dbReference type="SMART" id="SM01294">
    <property type="entry name" value="PKS_PP_betabranch"/>
    <property type="match status" value="1"/>
</dbReference>
<evidence type="ECO:0000256" key="4">
    <source>
        <dbReference type="ARBA" id="ARBA00023268"/>
    </source>
</evidence>
<evidence type="ECO:0000256" key="1">
    <source>
        <dbReference type="ARBA" id="ARBA00022450"/>
    </source>
</evidence>
<dbReference type="InterPro" id="IPR036291">
    <property type="entry name" value="NAD(P)-bd_dom_sf"/>
</dbReference>
<feature type="domain" description="Carrier" evidence="5">
    <location>
        <begin position="523"/>
        <end position="598"/>
    </location>
</feature>
<comment type="caution">
    <text evidence="6">The sequence shown here is derived from an EMBL/GenBank/DDBJ whole genome shotgun (WGS) entry which is preliminary data.</text>
</comment>
<dbReference type="InterPro" id="IPR036736">
    <property type="entry name" value="ACP-like_sf"/>
</dbReference>
<dbReference type="Proteomes" id="UP001597058">
    <property type="component" value="Unassembled WGS sequence"/>
</dbReference>
<dbReference type="CDD" id="cd08952">
    <property type="entry name" value="KR_1_SDR_x"/>
    <property type="match status" value="1"/>
</dbReference>
<dbReference type="InterPro" id="IPR013968">
    <property type="entry name" value="PKS_KR"/>
</dbReference>
<dbReference type="RefSeq" id="WP_381331309.1">
    <property type="nucleotide sequence ID" value="NZ_JBHTMM010000214.1"/>
</dbReference>
<dbReference type="SMART" id="SM00823">
    <property type="entry name" value="PKS_PP"/>
    <property type="match status" value="1"/>
</dbReference>
<reference evidence="7" key="1">
    <citation type="journal article" date="2019" name="Int. J. Syst. Evol. Microbiol.">
        <title>The Global Catalogue of Microorganisms (GCM) 10K type strain sequencing project: providing services to taxonomists for standard genome sequencing and annotation.</title>
        <authorList>
            <consortium name="The Broad Institute Genomics Platform"/>
            <consortium name="The Broad Institute Genome Sequencing Center for Infectious Disease"/>
            <person name="Wu L."/>
            <person name="Ma J."/>
        </authorList>
    </citation>
    <scope>NUCLEOTIDE SEQUENCE [LARGE SCALE GENOMIC DNA]</scope>
    <source>
        <strain evidence="7">CGMCC 4.7020</strain>
    </source>
</reference>
<keyword evidence="2" id="KW-0597">Phosphoprotein</keyword>
<name>A0ABW3XWK3_9ACTN</name>
<feature type="non-terminal residue" evidence="6">
    <location>
        <position position="1"/>
    </location>
</feature>
<evidence type="ECO:0000256" key="2">
    <source>
        <dbReference type="ARBA" id="ARBA00022553"/>
    </source>
</evidence>
<dbReference type="InterPro" id="IPR020806">
    <property type="entry name" value="PKS_PP-bd"/>
</dbReference>
<dbReference type="InterPro" id="IPR006162">
    <property type="entry name" value="Ppantetheine_attach_site"/>
</dbReference>
<dbReference type="PANTHER" id="PTHR43775:SF51">
    <property type="entry name" value="INACTIVE PHENOLPHTHIOCEROL SYNTHESIS POLYKETIDE SYNTHASE TYPE I PKS1-RELATED"/>
    <property type="match status" value="1"/>
</dbReference>